<name>A0ABP0M8R7_9DINO</name>
<dbReference type="EMBL" id="CAXAMN010016002">
    <property type="protein sequence ID" value="CAK9047122.1"/>
    <property type="molecule type" value="Genomic_DNA"/>
</dbReference>
<feature type="region of interest" description="Disordered" evidence="1">
    <location>
        <begin position="152"/>
        <end position="179"/>
    </location>
</feature>
<feature type="compositionally biased region" description="Pro residues" evidence="1">
    <location>
        <begin position="154"/>
        <end position="164"/>
    </location>
</feature>
<evidence type="ECO:0000313" key="2">
    <source>
        <dbReference type="EMBL" id="CAK9047122.1"/>
    </source>
</evidence>
<reference evidence="2 3" key="1">
    <citation type="submission" date="2024-02" db="EMBL/GenBank/DDBJ databases">
        <authorList>
            <person name="Chen Y."/>
            <person name="Shah S."/>
            <person name="Dougan E. K."/>
            <person name="Thang M."/>
            <person name="Chan C."/>
        </authorList>
    </citation>
    <scope>NUCLEOTIDE SEQUENCE [LARGE SCALE GENOMIC DNA]</scope>
</reference>
<protein>
    <submittedName>
        <fullName evidence="2">Uncharacterized protein</fullName>
    </submittedName>
</protein>
<evidence type="ECO:0000256" key="1">
    <source>
        <dbReference type="SAM" id="MobiDB-lite"/>
    </source>
</evidence>
<sequence>MMLNDFVATRTSSHDDEVVAFVEDPPRHEQDLIECSVHHKKRSWDKMEANEEKKWVCVASCPCVVHLGGRHGWETLRRALQSRGEELLLEKLEALVLAESTEPEGSLGLDTEVAQARLEALPPPQALQETTRQALPPVAPSLLVAAPEVVAAPAPAPAPPPAPAPVKHLLEGEIDPNDL</sequence>
<gene>
    <name evidence="2" type="ORF">CCMP2556_LOCUS24409</name>
</gene>
<evidence type="ECO:0000313" key="3">
    <source>
        <dbReference type="Proteomes" id="UP001642484"/>
    </source>
</evidence>
<comment type="caution">
    <text evidence="2">The sequence shown here is derived from an EMBL/GenBank/DDBJ whole genome shotgun (WGS) entry which is preliminary data.</text>
</comment>
<dbReference type="Proteomes" id="UP001642484">
    <property type="component" value="Unassembled WGS sequence"/>
</dbReference>
<keyword evidence="3" id="KW-1185">Reference proteome</keyword>
<organism evidence="2 3">
    <name type="scientific">Durusdinium trenchii</name>
    <dbReference type="NCBI Taxonomy" id="1381693"/>
    <lineage>
        <taxon>Eukaryota</taxon>
        <taxon>Sar</taxon>
        <taxon>Alveolata</taxon>
        <taxon>Dinophyceae</taxon>
        <taxon>Suessiales</taxon>
        <taxon>Symbiodiniaceae</taxon>
        <taxon>Durusdinium</taxon>
    </lineage>
</organism>
<proteinExistence type="predicted"/>
<accession>A0ABP0M8R7</accession>